<organism evidence="1 2">
    <name type="scientific">Psophocarpus tetragonolobus</name>
    <name type="common">Winged bean</name>
    <name type="synonym">Dolichos tetragonolobus</name>
    <dbReference type="NCBI Taxonomy" id="3891"/>
    <lineage>
        <taxon>Eukaryota</taxon>
        <taxon>Viridiplantae</taxon>
        <taxon>Streptophyta</taxon>
        <taxon>Embryophyta</taxon>
        <taxon>Tracheophyta</taxon>
        <taxon>Spermatophyta</taxon>
        <taxon>Magnoliopsida</taxon>
        <taxon>eudicotyledons</taxon>
        <taxon>Gunneridae</taxon>
        <taxon>Pentapetalae</taxon>
        <taxon>rosids</taxon>
        <taxon>fabids</taxon>
        <taxon>Fabales</taxon>
        <taxon>Fabaceae</taxon>
        <taxon>Papilionoideae</taxon>
        <taxon>50 kb inversion clade</taxon>
        <taxon>NPAAA clade</taxon>
        <taxon>indigoferoid/millettioid clade</taxon>
        <taxon>Phaseoleae</taxon>
        <taxon>Psophocarpus</taxon>
    </lineage>
</organism>
<reference evidence="1 2" key="1">
    <citation type="submission" date="2024-01" db="EMBL/GenBank/DDBJ databases">
        <title>The genomes of 5 underutilized Papilionoideae crops provide insights into root nodulation and disease resistanc.</title>
        <authorList>
            <person name="Jiang F."/>
        </authorList>
    </citation>
    <scope>NUCLEOTIDE SEQUENCE [LARGE SCALE GENOMIC DNA]</scope>
    <source>
        <strain evidence="1">DUOXIRENSHENG_FW03</strain>
        <tissue evidence="1">Leaves</tissue>
    </source>
</reference>
<evidence type="ECO:0000313" key="2">
    <source>
        <dbReference type="Proteomes" id="UP001386955"/>
    </source>
</evidence>
<comment type="caution">
    <text evidence="1">The sequence shown here is derived from an EMBL/GenBank/DDBJ whole genome shotgun (WGS) entry which is preliminary data.</text>
</comment>
<dbReference type="Proteomes" id="UP001386955">
    <property type="component" value="Unassembled WGS sequence"/>
</dbReference>
<proteinExistence type="predicted"/>
<gene>
    <name evidence="1" type="ORF">VNO78_05496</name>
</gene>
<dbReference type="EMBL" id="JAYMYS010000002">
    <property type="protein sequence ID" value="KAK7404544.1"/>
    <property type="molecule type" value="Genomic_DNA"/>
</dbReference>
<name>A0AAN9XR49_PSOTE</name>
<sequence length="182" mass="20562">MTQLSMKKKTQTCSSLAHSSVLFPTGSVDLGVCVHTSSSRLDLTMKVSLLYAQYKNKDVLWICLAEDCLFVWFRILELANELLVLKYGTLEIGFSARWNAEWEAHARPLITEARSSCLPHDPMESLPVLCADCTQIWQFSSQNYLVQNRYATGFPTYVCCLLAVDEVANRLALCLGFHFLLI</sequence>
<keyword evidence="2" id="KW-1185">Reference proteome</keyword>
<dbReference type="AlphaFoldDB" id="A0AAN9XR49"/>
<accession>A0AAN9XR49</accession>
<evidence type="ECO:0000313" key="1">
    <source>
        <dbReference type="EMBL" id="KAK7404544.1"/>
    </source>
</evidence>
<protein>
    <submittedName>
        <fullName evidence="1">Uncharacterized protein</fullName>
    </submittedName>
</protein>